<dbReference type="Proteomes" id="UP001255856">
    <property type="component" value="Unassembled WGS sequence"/>
</dbReference>
<name>A0AAD9IEM7_PROWI</name>
<reference evidence="3" key="1">
    <citation type="submission" date="2021-01" db="EMBL/GenBank/DDBJ databases">
        <authorList>
            <person name="Eckstrom K.M.E."/>
        </authorList>
    </citation>
    <scope>NUCLEOTIDE SEQUENCE</scope>
    <source>
        <strain evidence="3">UVCC 0001</strain>
    </source>
</reference>
<dbReference type="GO" id="GO:0003824">
    <property type="term" value="F:catalytic activity"/>
    <property type="evidence" value="ECO:0007669"/>
    <property type="project" value="InterPro"/>
</dbReference>
<comment type="similarity">
    <text evidence="1 2">Belongs to the enoyl-CoA hydratase/isomerase family.</text>
</comment>
<dbReference type="AlphaFoldDB" id="A0AAD9IEM7"/>
<dbReference type="PANTHER" id="PTHR11941">
    <property type="entry name" value="ENOYL-COA HYDRATASE-RELATED"/>
    <property type="match status" value="1"/>
</dbReference>
<dbReference type="PROSITE" id="PS00166">
    <property type="entry name" value="ENOYL_COA_HYDRATASE"/>
    <property type="match status" value="1"/>
</dbReference>
<dbReference type="GO" id="GO:0006635">
    <property type="term" value="P:fatty acid beta-oxidation"/>
    <property type="evidence" value="ECO:0007669"/>
    <property type="project" value="TreeGrafter"/>
</dbReference>
<sequence>MAANNVPTGFEVTIEPAGYAVVSMVSEPVNTLSLDFWKGLTSILDACEADPKVRGILLRSGLKRDVFTAGNDIKELYAPMTSGERYKDFWLSSNKFLARLYASPLVTVAAIRGACPAGGCCISMACDYRIMTENGHIGLNEVALGISVPKKWMELMSRIIGGAATERLCLNAKLLSPREALEVGLVNEVVPKAQLESTAAAVMQSMLKFPDSGRAVTKKALRAEFSEGWIAYSHTEYQGAWKMLSSDAVTKALAGVLARLSGKKANL</sequence>
<dbReference type="InterPro" id="IPR029045">
    <property type="entry name" value="ClpP/crotonase-like_dom_sf"/>
</dbReference>
<dbReference type="SUPFAM" id="SSF52096">
    <property type="entry name" value="ClpP/crotonase"/>
    <property type="match status" value="1"/>
</dbReference>
<evidence type="ECO:0000256" key="2">
    <source>
        <dbReference type="RuleBase" id="RU003707"/>
    </source>
</evidence>
<dbReference type="PANTHER" id="PTHR11941:SF45">
    <property type="entry name" value="ENOYL-COA DELTA ISOMERASE 1, MITOCHONDRIAL"/>
    <property type="match status" value="1"/>
</dbReference>
<organism evidence="3 4">
    <name type="scientific">Prototheca wickerhamii</name>
    <dbReference type="NCBI Taxonomy" id="3111"/>
    <lineage>
        <taxon>Eukaryota</taxon>
        <taxon>Viridiplantae</taxon>
        <taxon>Chlorophyta</taxon>
        <taxon>core chlorophytes</taxon>
        <taxon>Trebouxiophyceae</taxon>
        <taxon>Chlorellales</taxon>
        <taxon>Chlorellaceae</taxon>
        <taxon>Prototheca</taxon>
    </lineage>
</organism>
<evidence type="ECO:0000313" key="3">
    <source>
        <dbReference type="EMBL" id="KAK2076078.1"/>
    </source>
</evidence>
<dbReference type="InterPro" id="IPR018376">
    <property type="entry name" value="Enoyl-CoA_hyd/isom_CS"/>
</dbReference>
<dbReference type="CDD" id="cd06558">
    <property type="entry name" value="crotonase-like"/>
    <property type="match status" value="1"/>
</dbReference>
<comment type="caution">
    <text evidence="3">The sequence shown here is derived from an EMBL/GenBank/DDBJ whole genome shotgun (WGS) entry which is preliminary data.</text>
</comment>
<dbReference type="EMBL" id="JASFZW010000012">
    <property type="protein sequence ID" value="KAK2076078.1"/>
    <property type="molecule type" value="Genomic_DNA"/>
</dbReference>
<keyword evidence="4" id="KW-1185">Reference proteome</keyword>
<evidence type="ECO:0000313" key="4">
    <source>
        <dbReference type="Proteomes" id="UP001255856"/>
    </source>
</evidence>
<accession>A0AAD9IEM7</accession>
<dbReference type="GO" id="GO:0005739">
    <property type="term" value="C:mitochondrion"/>
    <property type="evidence" value="ECO:0007669"/>
    <property type="project" value="TreeGrafter"/>
</dbReference>
<protein>
    <submittedName>
        <fullName evidence="3">Uncharacterized protein</fullName>
    </submittedName>
</protein>
<gene>
    <name evidence="3" type="ORF">QBZ16_001414</name>
</gene>
<dbReference type="Gene3D" id="3.90.226.10">
    <property type="entry name" value="2-enoyl-CoA Hydratase, Chain A, domain 1"/>
    <property type="match status" value="1"/>
</dbReference>
<dbReference type="InterPro" id="IPR001753">
    <property type="entry name" value="Enoyl-CoA_hydra/iso"/>
</dbReference>
<evidence type="ECO:0000256" key="1">
    <source>
        <dbReference type="ARBA" id="ARBA00005254"/>
    </source>
</evidence>
<dbReference type="Pfam" id="PF00378">
    <property type="entry name" value="ECH_1"/>
    <property type="match status" value="1"/>
</dbReference>
<proteinExistence type="inferred from homology"/>